<dbReference type="RefSeq" id="WP_090146448.1">
    <property type="nucleotide sequence ID" value="NZ_FNAN01000002.1"/>
</dbReference>
<keyword evidence="2" id="KW-1185">Reference proteome</keyword>
<gene>
    <name evidence="1" type="ORF">SAMN04487996_10275</name>
</gene>
<organism evidence="1 2">
    <name type="scientific">Dyadobacter soli</name>
    <dbReference type="NCBI Taxonomy" id="659014"/>
    <lineage>
        <taxon>Bacteria</taxon>
        <taxon>Pseudomonadati</taxon>
        <taxon>Bacteroidota</taxon>
        <taxon>Cytophagia</taxon>
        <taxon>Cytophagales</taxon>
        <taxon>Spirosomataceae</taxon>
        <taxon>Dyadobacter</taxon>
    </lineage>
</organism>
<reference evidence="2" key="1">
    <citation type="submission" date="2016-10" db="EMBL/GenBank/DDBJ databases">
        <authorList>
            <person name="Varghese N."/>
            <person name="Submissions S."/>
        </authorList>
    </citation>
    <scope>NUCLEOTIDE SEQUENCE [LARGE SCALE GENOMIC DNA]</scope>
    <source>
        <strain evidence="2">DSM 25329</strain>
    </source>
</reference>
<evidence type="ECO:0000313" key="2">
    <source>
        <dbReference type="Proteomes" id="UP000198748"/>
    </source>
</evidence>
<protein>
    <recommendedName>
        <fullName evidence="3">WD40-like Beta Propeller Repeat</fullName>
    </recommendedName>
</protein>
<name>A0A1G6X6I2_9BACT</name>
<dbReference type="Proteomes" id="UP000198748">
    <property type="component" value="Unassembled WGS sequence"/>
</dbReference>
<dbReference type="OrthoDB" id="939989at2"/>
<accession>A0A1G6X6I2</accession>
<evidence type="ECO:0008006" key="3">
    <source>
        <dbReference type="Google" id="ProtNLM"/>
    </source>
</evidence>
<dbReference type="InterPro" id="IPR011044">
    <property type="entry name" value="Quino_amine_DH_bsu"/>
</dbReference>
<sequence>MQLTLTKSIPSPLGKKPLIIWTLNNEGAFLISDSWNMVRLDTDGSVNVLWRTTDKENAYQFGSVYDDRVSDPFYEGIREAGISGFQLLNVEDYLKIHQGNKYHPNFRPVPLKAHDSVLLYLEEKEIALLKAAGSDIVKVAKVKVKGKGKTAEMLHPAENVIVYGTNYGELYAQPFDAEGFEKTVKIDQLPNVCYQIAFAPNGRKMFAVGMGYLKIYDYHEGKFTAAYSLSTAARSFELIDDYMIFNKGMHGIDILRVAGKPESLSSLDLPFSIDRMVYLASTRTFLLTSANSDDLHFLQLVD</sequence>
<dbReference type="AlphaFoldDB" id="A0A1G6X6I2"/>
<dbReference type="SUPFAM" id="SSF50969">
    <property type="entry name" value="YVTN repeat-like/Quinoprotein amine dehydrogenase"/>
    <property type="match status" value="1"/>
</dbReference>
<dbReference type="STRING" id="659014.SAMN04487996_10275"/>
<evidence type="ECO:0000313" key="1">
    <source>
        <dbReference type="EMBL" id="SDD73684.1"/>
    </source>
</evidence>
<proteinExistence type="predicted"/>
<dbReference type="EMBL" id="FNAN01000002">
    <property type="protein sequence ID" value="SDD73684.1"/>
    <property type="molecule type" value="Genomic_DNA"/>
</dbReference>